<evidence type="ECO:0000313" key="4">
    <source>
        <dbReference type="EMBL" id="PLW48838.1"/>
    </source>
</evidence>
<reference evidence="6 7" key="1">
    <citation type="submission" date="2017-11" db="EMBL/GenBank/DDBJ databases">
        <title>De novo assembly and phasing of dikaryotic genomes from two isolates of Puccinia coronata f. sp. avenae, the causal agent of oat crown rust.</title>
        <authorList>
            <person name="Miller M.E."/>
            <person name="Zhang Y."/>
            <person name="Omidvar V."/>
            <person name="Sperschneider J."/>
            <person name="Schwessinger B."/>
            <person name="Raley C."/>
            <person name="Palmer J.M."/>
            <person name="Garnica D."/>
            <person name="Upadhyaya N."/>
            <person name="Rathjen J."/>
            <person name="Taylor J.M."/>
            <person name="Park R.F."/>
            <person name="Dodds P.N."/>
            <person name="Hirsch C.D."/>
            <person name="Kianian S.F."/>
            <person name="Figueroa M."/>
        </authorList>
    </citation>
    <scope>NUCLEOTIDE SEQUENCE [LARGE SCALE GENOMIC DNA]</scope>
    <source>
        <strain evidence="3">12NC29</strain>
        <strain evidence="2">12SD80</strain>
    </source>
</reference>
<keyword evidence="6" id="KW-1185">Reference proteome</keyword>
<dbReference type="EMBL" id="PGCI01000666">
    <property type="protein sequence ID" value="PLW22364.1"/>
    <property type="molecule type" value="Genomic_DNA"/>
</dbReference>
<dbReference type="AlphaFoldDB" id="A0A2N5TLP4"/>
<evidence type="ECO:0008006" key="8">
    <source>
        <dbReference type="Google" id="ProtNLM"/>
    </source>
</evidence>
<evidence type="ECO:0000313" key="3">
    <source>
        <dbReference type="EMBL" id="PLW26308.1"/>
    </source>
</evidence>
<dbReference type="EMBL" id="PGCJ01000065">
    <property type="protein sequence ID" value="PLW53233.1"/>
    <property type="molecule type" value="Genomic_DNA"/>
</dbReference>
<feature type="signal peptide" evidence="1">
    <location>
        <begin position="1"/>
        <end position="23"/>
    </location>
</feature>
<name>A0A2N5TLP4_9BASI</name>
<evidence type="ECO:0000256" key="1">
    <source>
        <dbReference type="SAM" id="SignalP"/>
    </source>
</evidence>
<accession>A0A2N5TLP4</accession>
<evidence type="ECO:0000313" key="5">
    <source>
        <dbReference type="EMBL" id="PLW53233.1"/>
    </source>
</evidence>
<keyword evidence="1" id="KW-0732">Signal</keyword>
<dbReference type="EMBL" id="PGCI01000020">
    <property type="protein sequence ID" value="PLW48838.1"/>
    <property type="molecule type" value="Genomic_DNA"/>
</dbReference>
<evidence type="ECO:0000313" key="7">
    <source>
        <dbReference type="Proteomes" id="UP000235392"/>
    </source>
</evidence>
<evidence type="ECO:0000313" key="2">
    <source>
        <dbReference type="EMBL" id="PLW22364.1"/>
    </source>
</evidence>
<comment type="caution">
    <text evidence="3">The sequence shown here is derived from an EMBL/GenBank/DDBJ whole genome shotgun (WGS) entry which is preliminary data.</text>
</comment>
<sequence length="197" mass="21411">MYSKRFSTVIAMIALFCVFEAQSQQPEENPKPSSCDGVLTVQAEIPEILGVDGKPFNQFVGNLTYSLTMDGAFSLNSTTSTWHCNTINTRSNSTNIMRTLKNVYGSVQTTCNAEVQDVQSTWVTQWTKATFAGQLYVSVIAHDGICGSPATILPAGTTCNYDVVTDGGLKGHGECRWKTIDYPHHLGDNQEGDNGGQ</sequence>
<dbReference type="Proteomes" id="UP000235388">
    <property type="component" value="Unassembled WGS sequence"/>
</dbReference>
<evidence type="ECO:0000313" key="6">
    <source>
        <dbReference type="Proteomes" id="UP000235388"/>
    </source>
</evidence>
<gene>
    <name evidence="5" type="ORF">PCANC_07472</name>
    <name evidence="3" type="ORF">PCANC_23794</name>
    <name evidence="4" type="ORF">PCASD_02837</name>
    <name evidence="2" type="ORF">PCASD_15910</name>
</gene>
<dbReference type="OrthoDB" id="2495263at2759"/>
<dbReference type="Proteomes" id="UP000235392">
    <property type="component" value="Unassembled WGS sequence"/>
</dbReference>
<proteinExistence type="predicted"/>
<organism evidence="3 6">
    <name type="scientific">Puccinia coronata f. sp. avenae</name>
    <dbReference type="NCBI Taxonomy" id="200324"/>
    <lineage>
        <taxon>Eukaryota</taxon>
        <taxon>Fungi</taxon>
        <taxon>Dikarya</taxon>
        <taxon>Basidiomycota</taxon>
        <taxon>Pucciniomycotina</taxon>
        <taxon>Pucciniomycetes</taxon>
        <taxon>Pucciniales</taxon>
        <taxon>Pucciniaceae</taxon>
        <taxon>Puccinia</taxon>
    </lineage>
</organism>
<protein>
    <recommendedName>
        <fullName evidence="8">AA1-like domain-containing protein</fullName>
    </recommendedName>
</protein>
<feature type="chain" id="PRO_5015083731" description="AA1-like domain-containing protein" evidence="1">
    <location>
        <begin position="24"/>
        <end position="197"/>
    </location>
</feature>
<dbReference type="EMBL" id="PGCJ01000551">
    <property type="protein sequence ID" value="PLW26308.1"/>
    <property type="molecule type" value="Genomic_DNA"/>
</dbReference>